<dbReference type="AlphaFoldDB" id="A0A0B7FDQ4"/>
<dbReference type="EMBL" id="LN679119">
    <property type="protein sequence ID" value="CEL56151.1"/>
    <property type="molecule type" value="Genomic_DNA"/>
</dbReference>
<reference evidence="2 3" key="1">
    <citation type="submission" date="2014-11" db="EMBL/GenBank/DDBJ databases">
        <authorList>
            <person name="Wibberg Daniel"/>
        </authorList>
    </citation>
    <scope>NUCLEOTIDE SEQUENCE [LARGE SCALE GENOMIC DNA]</scope>
    <source>
        <strain evidence="2">Rhizoctonia solani AG1-IB 7/3/14</strain>
    </source>
</reference>
<keyword evidence="3" id="KW-1185">Reference proteome</keyword>
<dbReference type="OrthoDB" id="3135087at2759"/>
<protein>
    <submittedName>
        <fullName evidence="2">Uncharacterized protein</fullName>
    </submittedName>
</protein>
<feature type="region of interest" description="Disordered" evidence="1">
    <location>
        <begin position="213"/>
        <end position="240"/>
    </location>
</feature>
<name>A0A0B7FDQ4_THACB</name>
<evidence type="ECO:0000313" key="2">
    <source>
        <dbReference type="EMBL" id="CEL56151.1"/>
    </source>
</evidence>
<dbReference type="Proteomes" id="UP000059188">
    <property type="component" value="Unassembled WGS sequence"/>
</dbReference>
<accession>A0A0B7FDQ4</accession>
<proteinExistence type="predicted"/>
<feature type="compositionally biased region" description="Acidic residues" evidence="1">
    <location>
        <begin position="222"/>
        <end position="232"/>
    </location>
</feature>
<sequence>MPHNHLFASAHITSSFTFDGANLLYANFPRTDAKELRYLLVRGSGYVVRGGHMPKSWFQAQCAHYGLPTRGTLAALRNQLELFLANPLPQAPKGLIVLEKQKRDAYASVLNSVSYQQNTLANQPKDEPEQTEERISPETLVKAGETQRDIPIQTTSPLADKTRPCSSPIATTEPPKKLSLPWAKIAAVARFKKSVRWDPVLAENAFQEIKLRMGRPKPTSDTDTDSEVEDDPFTSNNFQPLAPPLSRRSFASRVPRNIVPFTADVVSGQWDLCVTGHNVSPLPAPWKNVSSKWLKGDMNVQLSGDGRSLTGEFALLGLDGKFKSRKSELRDDGISTWIGFVAQMPIATTKPIRYQGHKEHKLTFGPSETQYGYLRFYGSNRVRGMLRCRKYGRLEFDGIRKCGPVDMVLDWKSFVE</sequence>
<evidence type="ECO:0000256" key="1">
    <source>
        <dbReference type="SAM" id="MobiDB-lite"/>
    </source>
</evidence>
<evidence type="ECO:0000313" key="3">
    <source>
        <dbReference type="Proteomes" id="UP000059188"/>
    </source>
</evidence>
<organism evidence="2 3">
    <name type="scientific">Thanatephorus cucumeris (strain AG1-IB / isolate 7/3/14)</name>
    <name type="common">Lettuce bottom rot fungus</name>
    <name type="synonym">Rhizoctonia solani</name>
    <dbReference type="NCBI Taxonomy" id="1108050"/>
    <lineage>
        <taxon>Eukaryota</taxon>
        <taxon>Fungi</taxon>
        <taxon>Dikarya</taxon>
        <taxon>Basidiomycota</taxon>
        <taxon>Agaricomycotina</taxon>
        <taxon>Agaricomycetes</taxon>
        <taxon>Cantharellales</taxon>
        <taxon>Ceratobasidiaceae</taxon>
        <taxon>Rhizoctonia</taxon>
        <taxon>Rhizoctonia solani AG-1</taxon>
    </lineage>
</organism>
<gene>
    <name evidence="2" type="ORF">RSOLAG1IB_07604</name>
</gene>